<sequence length="345" mass="38955">MNGLSQRGLVNGVVSKFGAEESAEQALVKKLVDVYGNHVIGQWIVTTCLAKDLSSGQERMREILVKHWVATPALRDMIASIRATDDFQDAAGQALVTKLVDVYGDNVIGSWSVRLSLAKKLTPGEERMLEILARHWVAKQDPLAMITRLRTTKNFQDTDFYLPKVAKLLQNVKPDVNEAIFAAFGSDAYFITNLYRATMKKESDLTACEAAWRYYRGTDPQALDATYVLPNLYDLSMKGVRKNLLAGDKLPFVPLNGEQVDQCYYFMQVISKNDKPESIESMLTDPYEREEKMKEVVGAITKDGKLKTFEELTTEICQKVADAERSDYEANTCRFHLMHLIILFT</sequence>
<dbReference type="Proteomes" id="UP001162060">
    <property type="component" value="Unassembled WGS sequence"/>
</dbReference>
<protein>
    <recommendedName>
        <fullName evidence="3">RxLR effector candidate protein</fullName>
    </recommendedName>
</protein>
<evidence type="ECO:0000313" key="2">
    <source>
        <dbReference type="Proteomes" id="UP001162060"/>
    </source>
</evidence>
<accession>A0AAV1TSA0</accession>
<organism evidence="1 2">
    <name type="scientific">Peronospora matthiolae</name>
    <dbReference type="NCBI Taxonomy" id="2874970"/>
    <lineage>
        <taxon>Eukaryota</taxon>
        <taxon>Sar</taxon>
        <taxon>Stramenopiles</taxon>
        <taxon>Oomycota</taxon>
        <taxon>Peronosporomycetes</taxon>
        <taxon>Peronosporales</taxon>
        <taxon>Peronosporaceae</taxon>
        <taxon>Peronospora</taxon>
    </lineage>
</organism>
<proteinExistence type="predicted"/>
<gene>
    <name evidence="1" type="ORF">PM001_LOCUS10396</name>
</gene>
<reference evidence="1" key="1">
    <citation type="submission" date="2024-01" db="EMBL/GenBank/DDBJ databases">
        <authorList>
            <person name="Webb A."/>
        </authorList>
    </citation>
    <scope>NUCLEOTIDE SEQUENCE</scope>
    <source>
        <strain evidence="1">Pm1</strain>
    </source>
</reference>
<dbReference type="EMBL" id="CAKLBY020000086">
    <property type="protein sequence ID" value="CAK7925246.1"/>
    <property type="molecule type" value="Genomic_DNA"/>
</dbReference>
<evidence type="ECO:0008006" key="3">
    <source>
        <dbReference type="Google" id="ProtNLM"/>
    </source>
</evidence>
<comment type="caution">
    <text evidence="1">The sequence shown here is derived from an EMBL/GenBank/DDBJ whole genome shotgun (WGS) entry which is preliminary data.</text>
</comment>
<evidence type="ECO:0000313" key="1">
    <source>
        <dbReference type="EMBL" id="CAK7925246.1"/>
    </source>
</evidence>
<dbReference type="AlphaFoldDB" id="A0AAV1TSA0"/>
<name>A0AAV1TSA0_9STRA</name>